<reference evidence="1 2" key="1">
    <citation type="submission" date="2018-09" db="EMBL/GenBank/DDBJ databases">
        <title>Comparative Genomic Analysis of Eight Novel Haloalkaliphilic Bacteriophages from Lake Elmenteita, Kenya.</title>
        <authorList>
            <person name="Akhwale J.K."/>
        </authorList>
    </citation>
    <scope>NUCLEOTIDE SEQUENCE [LARGE SCALE GENOMIC DNA]</scope>
</reference>
<gene>
    <name evidence="1" type="ORF">vBBcoS136_00128</name>
</gene>
<evidence type="ECO:0000313" key="2">
    <source>
        <dbReference type="Proteomes" id="UP000274199"/>
    </source>
</evidence>
<sequence>MSTRKRTKQPTPKKTCQGACGKDKAHTFFFKVDSPLFPDGMINVCRDCVRESVNVNDIEQVIGFLRQIDKPFYQDEWEKALNGKNHPIGSYLGKINSLQQYKGKTFSNSDGVDGVGKVDLTSVNAPDYIEDINGEIIEYSDELVNKWGIGYSKTEYLQLEKFYRDTRATHEINTPSHIDSLTQLAYLTIDRNRLRQERDWGNYTKLSKTIDDMQKSAGFRPVDRQGVDDATGIKTFSQIFEKVEKEGFRKPPPPVFDEDIVDAMIVALANYYNRLVGKEILSQIPDELKEELNDFYEDDLTPVEINDEEYEDLDFSLDEDEDDILLLDGDNKDG</sequence>
<organism evidence="1 2">
    <name type="scientific">Bacillus phage vB_BcoS-136</name>
    <dbReference type="NCBI Taxonomy" id="2419619"/>
    <lineage>
        <taxon>Viruses</taxon>
        <taxon>Duplodnaviria</taxon>
        <taxon>Heunggongvirae</taxon>
        <taxon>Uroviricota</taxon>
        <taxon>Caudoviricetes</taxon>
        <taxon>Heleneionescovirinae</taxon>
        <taxon>Kenyattavirus</taxon>
        <taxon>Kenyattavirus kv136</taxon>
    </lineage>
</organism>
<accession>A0A3G3BVG6</accession>
<keyword evidence="2" id="KW-1185">Reference proteome</keyword>
<evidence type="ECO:0000313" key="1">
    <source>
        <dbReference type="EMBL" id="AYP68243.1"/>
    </source>
</evidence>
<dbReference type="Proteomes" id="UP000274199">
    <property type="component" value="Segment"/>
</dbReference>
<dbReference type="EMBL" id="MH884508">
    <property type="protein sequence ID" value="AYP68243.1"/>
    <property type="molecule type" value="Genomic_DNA"/>
</dbReference>
<protein>
    <submittedName>
        <fullName evidence="1">Uncharacterized protein</fullName>
    </submittedName>
</protein>
<proteinExistence type="predicted"/>
<name>A0A3G3BVG6_9CAUD</name>